<organism evidence="3 4">
    <name type="scientific">Salininema proteolyticum</name>
    <dbReference type="NCBI Taxonomy" id="1607685"/>
    <lineage>
        <taxon>Bacteria</taxon>
        <taxon>Bacillati</taxon>
        <taxon>Actinomycetota</taxon>
        <taxon>Actinomycetes</taxon>
        <taxon>Glycomycetales</taxon>
        <taxon>Glycomycetaceae</taxon>
        <taxon>Salininema</taxon>
    </lineage>
</organism>
<proteinExistence type="predicted"/>
<evidence type="ECO:0000256" key="1">
    <source>
        <dbReference type="SAM" id="MobiDB-lite"/>
    </source>
</evidence>
<reference evidence="4" key="1">
    <citation type="journal article" date="2019" name="Int. J. Syst. Evol. Microbiol.">
        <title>The Global Catalogue of Microorganisms (GCM) 10K type strain sequencing project: providing services to taxonomists for standard genome sequencing and annotation.</title>
        <authorList>
            <consortium name="The Broad Institute Genomics Platform"/>
            <consortium name="The Broad Institute Genome Sequencing Center for Infectious Disease"/>
            <person name="Wu L."/>
            <person name="Ma J."/>
        </authorList>
    </citation>
    <scope>NUCLEOTIDE SEQUENCE [LARGE SCALE GENOMIC DNA]</scope>
    <source>
        <strain evidence="4">IBRC-M 10908</strain>
    </source>
</reference>
<evidence type="ECO:0000256" key="2">
    <source>
        <dbReference type="SAM" id="SignalP"/>
    </source>
</evidence>
<dbReference type="RefSeq" id="WP_380620253.1">
    <property type="nucleotide sequence ID" value="NZ_JBHSDK010000013.1"/>
</dbReference>
<feature type="compositionally biased region" description="Basic and acidic residues" evidence="1">
    <location>
        <begin position="44"/>
        <end position="59"/>
    </location>
</feature>
<accession>A0ABV8TX85</accession>
<feature type="region of interest" description="Disordered" evidence="1">
    <location>
        <begin position="33"/>
        <end position="59"/>
    </location>
</feature>
<evidence type="ECO:0008006" key="5">
    <source>
        <dbReference type="Google" id="ProtNLM"/>
    </source>
</evidence>
<keyword evidence="2" id="KW-0732">Signal</keyword>
<evidence type="ECO:0000313" key="4">
    <source>
        <dbReference type="Proteomes" id="UP001595823"/>
    </source>
</evidence>
<dbReference type="Proteomes" id="UP001595823">
    <property type="component" value="Unassembled WGS sequence"/>
</dbReference>
<evidence type="ECO:0000313" key="3">
    <source>
        <dbReference type="EMBL" id="MFC4335431.1"/>
    </source>
</evidence>
<name>A0ABV8TX85_9ACTN</name>
<feature type="chain" id="PRO_5047067521" description="SH3 domain-containing protein" evidence="2">
    <location>
        <begin position="34"/>
        <end position="127"/>
    </location>
</feature>
<gene>
    <name evidence="3" type="ORF">ACFPET_09500</name>
</gene>
<keyword evidence="4" id="KW-1185">Reference proteome</keyword>
<dbReference type="EMBL" id="JBHSDK010000013">
    <property type="protein sequence ID" value="MFC4335431.1"/>
    <property type="molecule type" value="Genomic_DNA"/>
</dbReference>
<protein>
    <recommendedName>
        <fullName evidence="5">SH3 domain-containing protein</fullName>
    </recommendedName>
</protein>
<sequence length="127" mass="14084">MSHSQKRHRIAAGVGGLLIAAFGLTASATAVPAAVPAAPPPEASADRVPEASGRCEHGKDNWTKYGIRRTTRQGAKLRSGYYGREDVVKVLNRDKVIKYSYYCTNKHGNRWYKVSWRNQWVVQAGLK</sequence>
<comment type="caution">
    <text evidence="3">The sequence shown here is derived from an EMBL/GenBank/DDBJ whole genome shotgun (WGS) entry which is preliminary data.</text>
</comment>
<feature type="signal peptide" evidence="2">
    <location>
        <begin position="1"/>
        <end position="33"/>
    </location>
</feature>